<gene>
    <name evidence="1" type="ORF">PUN28_007365</name>
</gene>
<dbReference type="AlphaFoldDB" id="A0AAW2G3K1"/>
<protein>
    <submittedName>
        <fullName evidence="1">Uncharacterized protein</fullName>
    </submittedName>
</protein>
<accession>A0AAW2G3K1</accession>
<organism evidence="1 2">
    <name type="scientific">Cardiocondyla obscurior</name>
    <dbReference type="NCBI Taxonomy" id="286306"/>
    <lineage>
        <taxon>Eukaryota</taxon>
        <taxon>Metazoa</taxon>
        <taxon>Ecdysozoa</taxon>
        <taxon>Arthropoda</taxon>
        <taxon>Hexapoda</taxon>
        <taxon>Insecta</taxon>
        <taxon>Pterygota</taxon>
        <taxon>Neoptera</taxon>
        <taxon>Endopterygota</taxon>
        <taxon>Hymenoptera</taxon>
        <taxon>Apocrita</taxon>
        <taxon>Aculeata</taxon>
        <taxon>Formicoidea</taxon>
        <taxon>Formicidae</taxon>
        <taxon>Myrmicinae</taxon>
        <taxon>Cardiocondyla</taxon>
    </lineage>
</organism>
<dbReference type="EMBL" id="JADYXP020000006">
    <property type="protein sequence ID" value="KAL0122608.1"/>
    <property type="molecule type" value="Genomic_DNA"/>
</dbReference>
<evidence type="ECO:0000313" key="1">
    <source>
        <dbReference type="EMBL" id="KAL0122608.1"/>
    </source>
</evidence>
<comment type="caution">
    <text evidence="1">The sequence shown here is derived from an EMBL/GenBank/DDBJ whole genome shotgun (WGS) entry which is preliminary data.</text>
</comment>
<reference evidence="1 2" key="1">
    <citation type="submission" date="2023-03" db="EMBL/GenBank/DDBJ databases">
        <title>High recombination rates correlate with genetic variation in Cardiocondyla obscurior ants.</title>
        <authorList>
            <person name="Errbii M."/>
        </authorList>
    </citation>
    <scope>NUCLEOTIDE SEQUENCE [LARGE SCALE GENOMIC DNA]</scope>
    <source>
        <strain evidence="1">Alpha-2009</strain>
        <tissue evidence="1">Whole body</tissue>
    </source>
</reference>
<keyword evidence="2" id="KW-1185">Reference proteome</keyword>
<sequence>MIMLVNGDFCAAPPRGGKKRAPKDAITFSKRQNGLVYKNYLPLTRLDLLASNLRGREFREKSWARVAARRDASATHPRRVALRAASPLRDLASACVNAASNVIKQITWTDPSGI</sequence>
<dbReference type="Proteomes" id="UP001430953">
    <property type="component" value="Unassembled WGS sequence"/>
</dbReference>
<name>A0AAW2G3K1_9HYME</name>
<proteinExistence type="predicted"/>
<evidence type="ECO:0000313" key="2">
    <source>
        <dbReference type="Proteomes" id="UP001430953"/>
    </source>
</evidence>